<dbReference type="RefSeq" id="XP_013257768.1">
    <property type="nucleotide sequence ID" value="XM_013402314.1"/>
</dbReference>
<dbReference type="PANTHER" id="PTHR11106:SF27">
    <property type="entry name" value="MACRO DOMAIN-CONTAINING PROTEIN"/>
    <property type="match status" value="1"/>
</dbReference>
<dbReference type="Proteomes" id="UP000027920">
    <property type="component" value="Unassembled WGS sequence"/>
</dbReference>
<proteinExistence type="predicted"/>
<dbReference type="GeneID" id="25283742"/>
<keyword evidence="3" id="KW-1185">Reference proteome</keyword>
<dbReference type="HOGENOM" id="CLU_046550_3_1_1"/>
<sequence>MWSHLRFSTMSALPLRTMKDIPSISSLYRSMDLSPRAGTPQLVPSANQELNDKICTIQEDITVLQVDGIVNAANSGLGGGGGVDGAIHRAAGRGLSKECREIGGCFTGSAVITDAYNLPCKKIVHAVGPVFKSYERDEPTLRSCYTKALSLAVEHNLKTVAFPAISTGVYGYPSDGAAHAACAAVYTFLTGPKGKGLDKVIFCNFLDRDVEAYAKHIP</sequence>
<accession>A0A072P7C5</accession>
<protein>
    <recommendedName>
        <fullName evidence="1">Macro domain-containing protein</fullName>
    </recommendedName>
</protein>
<evidence type="ECO:0000313" key="2">
    <source>
        <dbReference type="EMBL" id="KEF55178.1"/>
    </source>
</evidence>
<reference evidence="2 3" key="1">
    <citation type="submission" date="2013-03" db="EMBL/GenBank/DDBJ databases">
        <title>The Genome Sequence of Exophiala aquamarina CBS 119918.</title>
        <authorList>
            <consortium name="The Broad Institute Genomics Platform"/>
            <person name="Cuomo C."/>
            <person name="de Hoog S."/>
            <person name="Gorbushina A."/>
            <person name="Walker B."/>
            <person name="Young S.K."/>
            <person name="Zeng Q."/>
            <person name="Gargeya S."/>
            <person name="Fitzgerald M."/>
            <person name="Haas B."/>
            <person name="Abouelleil A."/>
            <person name="Allen A.W."/>
            <person name="Alvarado L."/>
            <person name="Arachchi H.M."/>
            <person name="Berlin A.M."/>
            <person name="Chapman S.B."/>
            <person name="Gainer-Dewar J."/>
            <person name="Goldberg J."/>
            <person name="Griggs A."/>
            <person name="Gujja S."/>
            <person name="Hansen M."/>
            <person name="Howarth C."/>
            <person name="Imamovic A."/>
            <person name="Ireland A."/>
            <person name="Larimer J."/>
            <person name="McCowan C."/>
            <person name="Murphy C."/>
            <person name="Pearson M."/>
            <person name="Poon T.W."/>
            <person name="Priest M."/>
            <person name="Roberts A."/>
            <person name="Saif S."/>
            <person name="Shea T."/>
            <person name="Sisk P."/>
            <person name="Sykes S."/>
            <person name="Wortman J."/>
            <person name="Nusbaum C."/>
            <person name="Birren B."/>
        </authorList>
    </citation>
    <scope>NUCLEOTIDE SEQUENCE [LARGE SCALE GENOMIC DNA]</scope>
    <source>
        <strain evidence="2 3">CBS 119918</strain>
    </source>
</reference>
<dbReference type="STRING" id="1182545.A0A072P7C5"/>
<dbReference type="SUPFAM" id="SSF52949">
    <property type="entry name" value="Macro domain-like"/>
    <property type="match status" value="1"/>
</dbReference>
<dbReference type="EMBL" id="AMGV01000008">
    <property type="protein sequence ID" value="KEF55178.1"/>
    <property type="molecule type" value="Genomic_DNA"/>
</dbReference>
<dbReference type="PROSITE" id="PS51154">
    <property type="entry name" value="MACRO"/>
    <property type="match status" value="1"/>
</dbReference>
<feature type="domain" description="Macro" evidence="1">
    <location>
        <begin position="41"/>
        <end position="218"/>
    </location>
</feature>
<dbReference type="VEuPathDB" id="FungiDB:A1O9_08832"/>
<dbReference type="InterPro" id="IPR043472">
    <property type="entry name" value="Macro_dom-like"/>
</dbReference>
<evidence type="ECO:0000259" key="1">
    <source>
        <dbReference type="PROSITE" id="PS51154"/>
    </source>
</evidence>
<gene>
    <name evidence="2" type="ORF">A1O9_08832</name>
</gene>
<dbReference type="OrthoDB" id="6077599at2759"/>
<organism evidence="2 3">
    <name type="scientific">Exophiala aquamarina CBS 119918</name>
    <dbReference type="NCBI Taxonomy" id="1182545"/>
    <lineage>
        <taxon>Eukaryota</taxon>
        <taxon>Fungi</taxon>
        <taxon>Dikarya</taxon>
        <taxon>Ascomycota</taxon>
        <taxon>Pezizomycotina</taxon>
        <taxon>Eurotiomycetes</taxon>
        <taxon>Chaetothyriomycetidae</taxon>
        <taxon>Chaetothyriales</taxon>
        <taxon>Herpotrichiellaceae</taxon>
        <taxon>Exophiala</taxon>
    </lineage>
</organism>
<dbReference type="PANTHER" id="PTHR11106">
    <property type="entry name" value="GANGLIOSIDE INDUCED DIFFERENTIATION ASSOCIATED PROTEIN 2-RELATED"/>
    <property type="match status" value="1"/>
</dbReference>
<name>A0A072P7C5_9EURO</name>
<dbReference type="AlphaFoldDB" id="A0A072P7C5"/>
<comment type="caution">
    <text evidence="2">The sequence shown here is derived from an EMBL/GenBank/DDBJ whole genome shotgun (WGS) entry which is preliminary data.</text>
</comment>
<dbReference type="Gene3D" id="3.40.220.10">
    <property type="entry name" value="Leucine Aminopeptidase, subunit E, domain 1"/>
    <property type="match status" value="1"/>
</dbReference>
<dbReference type="SMART" id="SM00506">
    <property type="entry name" value="A1pp"/>
    <property type="match status" value="1"/>
</dbReference>
<dbReference type="InterPro" id="IPR002589">
    <property type="entry name" value="Macro_dom"/>
</dbReference>
<evidence type="ECO:0000313" key="3">
    <source>
        <dbReference type="Proteomes" id="UP000027920"/>
    </source>
</evidence>
<dbReference type="Pfam" id="PF01661">
    <property type="entry name" value="Macro"/>
    <property type="match status" value="1"/>
</dbReference>